<dbReference type="Proteomes" id="UP000217343">
    <property type="component" value="Chromosome"/>
</dbReference>
<accession>A0A250JLL4</accession>
<dbReference type="AlphaFoldDB" id="A0A250JLL4"/>
<organism evidence="1 2">
    <name type="scientific">Corallococcus macrosporus DSM 14697</name>
    <dbReference type="NCBI Taxonomy" id="1189310"/>
    <lineage>
        <taxon>Bacteria</taxon>
        <taxon>Pseudomonadati</taxon>
        <taxon>Myxococcota</taxon>
        <taxon>Myxococcia</taxon>
        <taxon>Myxococcales</taxon>
        <taxon>Cystobacterineae</taxon>
        <taxon>Myxococcaceae</taxon>
        <taxon>Corallococcus</taxon>
    </lineage>
</organism>
<evidence type="ECO:0000313" key="1">
    <source>
        <dbReference type="EMBL" id="ATB44538.1"/>
    </source>
</evidence>
<gene>
    <name evidence="1" type="ORF">MYMAC_000109</name>
</gene>
<reference evidence="1 2" key="1">
    <citation type="submission" date="2017-06" db="EMBL/GenBank/DDBJ databases">
        <title>Sequencing and comparative analysis of myxobacterial genomes.</title>
        <authorList>
            <person name="Rupp O."/>
            <person name="Goesmann A."/>
            <person name="Sogaard-Andersen L."/>
        </authorList>
    </citation>
    <scope>NUCLEOTIDE SEQUENCE [LARGE SCALE GENOMIC DNA]</scope>
    <source>
        <strain evidence="1 2">DSM 14697</strain>
    </source>
</reference>
<dbReference type="KEGG" id="mmas:MYMAC_000109"/>
<proteinExistence type="predicted"/>
<protein>
    <submittedName>
        <fullName evidence="1">Uncharacterized protein</fullName>
    </submittedName>
</protein>
<evidence type="ECO:0000313" key="2">
    <source>
        <dbReference type="Proteomes" id="UP000217343"/>
    </source>
</evidence>
<keyword evidence="2" id="KW-1185">Reference proteome</keyword>
<sequence>MVVQANVAGRDLSTVMEAGNEIHAPMGVVIQ</sequence>
<dbReference type="EMBL" id="CP022203">
    <property type="protein sequence ID" value="ATB44538.1"/>
    <property type="molecule type" value="Genomic_DNA"/>
</dbReference>
<name>A0A250JLL4_9BACT</name>